<evidence type="ECO:0000313" key="1">
    <source>
        <dbReference type="EMBL" id="GAA4649746.1"/>
    </source>
</evidence>
<protein>
    <submittedName>
        <fullName evidence="1">Uncharacterized protein</fullName>
    </submittedName>
</protein>
<name>A0ABP8V3D0_9GAMM</name>
<accession>A0ABP8V3D0</accession>
<reference evidence="2" key="1">
    <citation type="journal article" date="2019" name="Int. J. Syst. Evol. Microbiol.">
        <title>The Global Catalogue of Microorganisms (GCM) 10K type strain sequencing project: providing services to taxonomists for standard genome sequencing and annotation.</title>
        <authorList>
            <consortium name="The Broad Institute Genomics Platform"/>
            <consortium name="The Broad Institute Genome Sequencing Center for Infectious Disease"/>
            <person name="Wu L."/>
            <person name="Ma J."/>
        </authorList>
    </citation>
    <scope>NUCLEOTIDE SEQUENCE [LARGE SCALE GENOMIC DNA]</scope>
    <source>
        <strain evidence="2">JCM 17805</strain>
    </source>
</reference>
<gene>
    <name evidence="1" type="ORF">GCM10023116_20260</name>
</gene>
<organism evidence="1 2">
    <name type="scientific">Kistimonas scapharcae</name>
    <dbReference type="NCBI Taxonomy" id="1036133"/>
    <lineage>
        <taxon>Bacteria</taxon>
        <taxon>Pseudomonadati</taxon>
        <taxon>Pseudomonadota</taxon>
        <taxon>Gammaproteobacteria</taxon>
        <taxon>Oceanospirillales</taxon>
        <taxon>Endozoicomonadaceae</taxon>
        <taxon>Kistimonas</taxon>
    </lineage>
</organism>
<keyword evidence="2" id="KW-1185">Reference proteome</keyword>
<evidence type="ECO:0000313" key="2">
    <source>
        <dbReference type="Proteomes" id="UP001500604"/>
    </source>
</evidence>
<dbReference type="EMBL" id="BAABFL010000289">
    <property type="protein sequence ID" value="GAA4649746.1"/>
    <property type="molecule type" value="Genomic_DNA"/>
</dbReference>
<comment type="caution">
    <text evidence="1">The sequence shown here is derived from an EMBL/GenBank/DDBJ whole genome shotgun (WGS) entry which is preliminary data.</text>
</comment>
<proteinExistence type="predicted"/>
<sequence>MAVVQEGTYRDLPTLVQEPPEVALGLMVVLGVQKQDIAVGGQLVVV</sequence>
<dbReference type="Proteomes" id="UP001500604">
    <property type="component" value="Unassembled WGS sequence"/>
</dbReference>